<feature type="non-terminal residue" evidence="2">
    <location>
        <position position="127"/>
    </location>
</feature>
<evidence type="ECO:0000259" key="1">
    <source>
        <dbReference type="Pfam" id="PF13358"/>
    </source>
</evidence>
<dbReference type="InterPro" id="IPR036397">
    <property type="entry name" value="RNaseH_sf"/>
</dbReference>
<dbReference type="Pfam" id="PF13358">
    <property type="entry name" value="DDE_3"/>
    <property type="match status" value="1"/>
</dbReference>
<proteinExistence type="predicted"/>
<evidence type="ECO:0000313" key="3">
    <source>
        <dbReference type="Proteomes" id="UP001152795"/>
    </source>
</evidence>
<accession>A0A7D9KHF2</accession>
<comment type="caution">
    <text evidence="2">The sequence shown here is derived from an EMBL/GenBank/DDBJ whole genome shotgun (WGS) entry which is preliminary data.</text>
</comment>
<dbReference type="OrthoDB" id="7744248at2759"/>
<organism evidence="2 3">
    <name type="scientific">Paramuricea clavata</name>
    <name type="common">Red gorgonian</name>
    <name type="synonym">Violescent sea-whip</name>
    <dbReference type="NCBI Taxonomy" id="317549"/>
    <lineage>
        <taxon>Eukaryota</taxon>
        <taxon>Metazoa</taxon>
        <taxon>Cnidaria</taxon>
        <taxon>Anthozoa</taxon>
        <taxon>Octocorallia</taxon>
        <taxon>Malacalcyonacea</taxon>
        <taxon>Plexauridae</taxon>
        <taxon>Paramuricea</taxon>
    </lineage>
</organism>
<feature type="domain" description="Tc1-like transposase DDE" evidence="1">
    <location>
        <begin position="7"/>
        <end position="88"/>
    </location>
</feature>
<dbReference type="InterPro" id="IPR038717">
    <property type="entry name" value="Tc1-like_DDE_dom"/>
</dbReference>
<dbReference type="GO" id="GO:0003676">
    <property type="term" value="F:nucleic acid binding"/>
    <property type="evidence" value="ECO:0007669"/>
    <property type="project" value="InterPro"/>
</dbReference>
<sequence length="127" mass="14536">MIRRRGAFKSNTAKAWLLEMLENLPLGITVDSVVVVCDNAPCHSKFEECVIEQPGLTFCRLEQYSPMLNPVNTVWSKMEAVVKQRMRVPQVHRPEVGEQRLQYVEALTDEAMDQIELQNIVHASILK</sequence>
<name>A0A7D9KHF2_PARCT</name>
<gene>
    <name evidence="2" type="ORF">PACLA_8A038256</name>
</gene>
<reference evidence="2" key="1">
    <citation type="submission" date="2020-04" db="EMBL/GenBank/DDBJ databases">
        <authorList>
            <person name="Alioto T."/>
            <person name="Alioto T."/>
            <person name="Gomez Garrido J."/>
        </authorList>
    </citation>
    <scope>NUCLEOTIDE SEQUENCE</scope>
    <source>
        <strain evidence="2">A484AB</strain>
    </source>
</reference>
<dbReference type="Proteomes" id="UP001152795">
    <property type="component" value="Unassembled WGS sequence"/>
</dbReference>
<keyword evidence="3" id="KW-1185">Reference proteome</keyword>
<evidence type="ECO:0000313" key="2">
    <source>
        <dbReference type="EMBL" id="CAB4044955.1"/>
    </source>
</evidence>
<dbReference type="AlphaFoldDB" id="A0A7D9KHF2"/>
<dbReference type="EMBL" id="CACRXK020037004">
    <property type="protein sequence ID" value="CAB4044955.1"/>
    <property type="molecule type" value="Genomic_DNA"/>
</dbReference>
<protein>
    <recommendedName>
        <fullName evidence="1">Tc1-like transposase DDE domain-containing protein</fullName>
    </recommendedName>
</protein>
<dbReference type="Gene3D" id="3.30.420.10">
    <property type="entry name" value="Ribonuclease H-like superfamily/Ribonuclease H"/>
    <property type="match status" value="1"/>
</dbReference>